<dbReference type="PROSITE" id="PS50262">
    <property type="entry name" value="G_PROTEIN_RECEP_F1_2"/>
    <property type="match status" value="1"/>
</dbReference>
<comment type="subcellular location">
    <subcellularLocation>
        <location evidence="1 14">Cell membrane</location>
        <topology evidence="1 14">Multi-pass membrane protein</topology>
    </subcellularLocation>
</comment>
<evidence type="ECO:0000256" key="4">
    <source>
        <dbReference type="ARBA" id="ARBA00022692"/>
    </source>
</evidence>
<dbReference type="Gene3D" id="1.20.1070.10">
    <property type="entry name" value="Rhodopsin 7-helix transmembrane proteins"/>
    <property type="match status" value="1"/>
</dbReference>
<evidence type="ECO:0000256" key="11">
    <source>
        <dbReference type="ARBA" id="ARBA00023180"/>
    </source>
</evidence>
<reference evidence="16" key="2">
    <citation type="submission" date="2025-09" db="UniProtKB">
        <authorList>
            <consortium name="Ensembl"/>
        </authorList>
    </citation>
    <scope>IDENTIFICATION</scope>
</reference>
<dbReference type="Pfam" id="PF13853">
    <property type="entry name" value="7tm_4"/>
    <property type="match status" value="1"/>
</dbReference>
<dbReference type="PANTHER" id="PTHR24242:SF400">
    <property type="entry name" value="OLFACTORY RECEPTOR"/>
    <property type="match status" value="1"/>
</dbReference>
<dbReference type="InterPro" id="IPR050939">
    <property type="entry name" value="Olfactory_GPCR1"/>
</dbReference>
<keyword evidence="4 13" id="KW-0812">Transmembrane</keyword>
<dbReference type="GO" id="GO:0004930">
    <property type="term" value="F:G protein-coupled receptor activity"/>
    <property type="evidence" value="ECO:0007669"/>
    <property type="project" value="UniProtKB-KW"/>
</dbReference>
<dbReference type="InterPro" id="IPR000725">
    <property type="entry name" value="Olfact_rcpt"/>
</dbReference>
<dbReference type="SUPFAM" id="SSF81321">
    <property type="entry name" value="Family A G protein-coupled receptor-like"/>
    <property type="match status" value="1"/>
</dbReference>
<keyword evidence="7 13" id="KW-0297">G-protein coupled receptor</keyword>
<keyword evidence="6 14" id="KW-1133">Transmembrane helix</keyword>
<evidence type="ECO:0000256" key="8">
    <source>
        <dbReference type="ARBA" id="ARBA00023136"/>
    </source>
</evidence>
<feature type="transmembrane region" description="Helical" evidence="14">
    <location>
        <begin position="236"/>
        <end position="253"/>
    </location>
</feature>
<evidence type="ECO:0000256" key="12">
    <source>
        <dbReference type="ARBA" id="ARBA00023224"/>
    </source>
</evidence>
<feature type="domain" description="G-protein coupled receptors family 1 profile" evidence="15">
    <location>
        <begin position="40"/>
        <end position="291"/>
    </location>
</feature>
<sequence>MANQSQVLYFELLGFPGVPQNLHILVSITMFLVYSIALFSNGTVLLLIILQENLHQSMYVFIANLALSDLLFDTITLPLIISKYWFGAGRISFTTCFFQFFCVHFFGSFDSFIIMLMAIDRYVAVCKPLRYTSIMTPQATAVLCWTFWILAGVASLVNNILFIPLPFCGPNKIKSCFCSASFLFPLVCQDVSSVREIMLINAMIVLLVPLTIIILSYLFIVKSINSSVHTENWRKAFYTCTTHLLIIGLYYAPRVFVYFANYVNLILTADLKVLLLCIYSYLPHLANPVIYCLRTEAIKLTIQKAFNMKIKATTS</sequence>
<evidence type="ECO:0000259" key="15">
    <source>
        <dbReference type="PROSITE" id="PS50262"/>
    </source>
</evidence>
<evidence type="ECO:0000256" key="14">
    <source>
        <dbReference type="RuleBase" id="RU363047"/>
    </source>
</evidence>
<dbReference type="PRINTS" id="PR00237">
    <property type="entry name" value="GPCRRHODOPSN"/>
</dbReference>
<evidence type="ECO:0000313" key="17">
    <source>
        <dbReference type="Proteomes" id="UP000694569"/>
    </source>
</evidence>
<feature type="transmembrane region" description="Helical" evidence="14">
    <location>
        <begin position="97"/>
        <end position="119"/>
    </location>
</feature>
<keyword evidence="12 13" id="KW-0807">Transducer</keyword>
<proteinExistence type="inferred from homology"/>
<keyword evidence="5 14" id="KW-0552">Olfaction</keyword>
<feature type="transmembrane region" description="Helical" evidence="14">
    <location>
        <begin position="61"/>
        <end position="85"/>
    </location>
</feature>
<keyword evidence="8 14" id="KW-0472">Membrane</keyword>
<feature type="transmembrane region" description="Helical" evidence="14">
    <location>
        <begin position="140"/>
        <end position="163"/>
    </location>
</feature>
<dbReference type="PROSITE" id="PS00237">
    <property type="entry name" value="G_PROTEIN_RECEP_F1_1"/>
    <property type="match status" value="1"/>
</dbReference>
<keyword evidence="9" id="KW-1015">Disulfide bond</keyword>
<feature type="transmembrane region" description="Helical" evidence="14">
    <location>
        <begin position="22"/>
        <end position="49"/>
    </location>
</feature>
<dbReference type="OrthoDB" id="6144223at2759"/>
<dbReference type="PRINTS" id="PR00245">
    <property type="entry name" value="OLFACTORYR"/>
</dbReference>
<evidence type="ECO:0000256" key="3">
    <source>
        <dbReference type="ARBA" id="ARBA00022606"/>
    </source>
</evidence>
<dbReference type="GO" id="GO:0004984">
    <property type="term" value="F:olfactory receptor activity"/>
    <property type="evidence" value="ECO:0007669"/>
    <property type="project" value="InterPro"/>
</dbReference>
<keyword evidence="2 14" id="KW-1003">Cell membrane</keyword>
<name>A0A8C5N541_9ANUR</name>
<keyword evidence="10 13" id="KW-0675">Receptor</keyword>
<dbReference type="InterPro" id="IPR000276">
    <property type="entry name" value="GPCR_Rhodpsn"/>
</dbReference>
<keyword evidence="17" id="KW-1185">Reference proteome</keyword>
<accession>A0A8C5N541</accession>
<reference evidence="16" key="1">
    <citation type="submission" date="2025-08" db="UniProtKB">
        <authorList>
            <consortium name="Ensembl"/>
        </authorList>
    </citation>
    <scope>IDENTIFICATION</scope>
</reference>
<protein>
    <recommendedName>
        <fullName evidence="14">Olfactory receptor</fullName>
    </recommendedName>
</protein>
<evidence type="ECO:0000256" key="13">
    <source>
        <dbReference type="RuleBase" id="RU000688"/>
    </source>
</evidence>
<dbReference type="PANTHER" id="PTHR24242">
    <property type="entry name" value="G-PROTEIN COUPLED RECEPTOR"/>
    <property type="match status" value="1"/>
</dbReference>
<dbReference type="Proteomes" id="UP000694569">
    <property type="component" value="Unplaced"/>
</dbReference>
<keyword evidence="3 14" id="KW-0716">Sensory transduction</keyword>
<keyword evidence="11" id="KW-0325">Glycoprotein</keyword>
<dbReference type="GO" id="GO:0005886">
    <property type="term" value="C:plasma membrane"/>
    <property type="evidence" value="ECO:0007669"/>
    <property type="project" value="UniProtKB-SubCell"/>
</dbReference>
<dbReference type="GeneTree" id="ENSGT00940000161369"/>
<evidence type="ECO:0000256" key="7">
    <source>
        <dbReference type="ARBA" id="ARBA00023040"/>
    </source>
</evidence>
<comment type="similarity">
    <text evidence="13">Belongs to the G-protein coupled receptor 1 family.</text>
</comment>
<evidence type="ECO:0000256" key="5">
    <source>
        <dbReference type="ARBA" id="ARBA00022725"/>
    </source>
</evidence>
<evidence type="ECO:0000256" key="9">
    <source>
        <dbReference type="ARBA" id="ARBA00023157"/>
    </source>
</evidence>
<dbReference type="Ensembl" id="ENSLLET00000023045.1">
    <property type="protein sequence ID" value="ENSLLEP00000022188.1"/>
    <property type="gene ID" value="ENSLLEG00000014087.1"/>
</dbReference>
<evidence type="ECO:0000256" key="6">
    <source>
        <dbReference type="ARBA" id="ARBA00022989"/>
    </source>
</evidence>
<dbReference type="InterPro" id="IPR017452">
    <property type="entry name" value="GPCR_Rhodpsn_7TM"/>
</dbReference>
<evidence type="ECO:0000313" key="16">
    <source>
        <dbReference type="Ensembl" id="ENSLLEP00000022188.1"/>
    </source>
</evidence>
<feature type="transmembrane region" description="Helical" evidence="14">
    <location>
        <begin position="199"/>
        <end position="224"/>
    </location>
</feature>
<evidence type="ECO:0000256" key="1">
    <source>
        <dbReference type="ARBA" id="ARBA00004651"/>
    </source>
</evidence>
<evidence type="ECO:0000256" key="10">
    <source>
        <dbReference type="ARBA" id="ARBA00023170"/>
    </source>
</evidence>
<organism evidence="16 17">
    <name type="scientific">Leptobrachium leishanense</name>
    <name type="common">Leishan spiny toad</name>
    <dbReference type="NCBI Taxonomy" id="445787"/>
    <lineage>
        <taxon>Eukaryota</taxon>
        <taxon>Metazoa</taxon>
        <taxon>Chordata</taxon>
        <taxon>Craniata</taxon>
        <taxon>Vertebrata</taxon>
        <taxon>Euteleostomi</taxon>
        <taxon>Amphibia</taxon>
        <taxon>Batrachia</taxon>
        <taxon>Anura</taxon>
        <taxon>Pelobatoidea</taxon>
        <taxon>Megophryidae</taxon>
        <taxon>Leptobrachium</taxon>
    </lineage>
</organism>
<dbReference type="AlphaFoldDB" id="A0A8C5N541"/>
<evidence type="ECO:0000256" key="2">
    <source>
        <dbReference type="ARBA" id="ARBA00022475"/>
    </source>
</evidence>
<dbReference type="FunFam" id="1.20.1070.10:FF:000024">
    <property type="entry name" value="Olfactory receptor"/>
    <property type="match status" value="1"/>
</dbReference>